<comment type="pathway">
    <text evidence="12">Isoprenoid biosynthesis; isopentenyl diphosphate biosynthesis via mevalonate pathway; isopentenyl diphosphate from (R)-mevalonate: step 1/3.</text>
</comment>
<dbReference type="GO" id="GO:0005524">
    <property type="term" value="F:ATP binding"/>
    <property type="evidence" value="ECO:0007669"/>
    <property type="project" value="UniProtKB-KW"/>
</dbReference>
<dbReference type="PANTHER" id="PTHR43290:SF2">
    <property type="entry name" value="MEVALONATE KINASE"/>
    <property type="match status" value="1"/>
</dbReference>
<dbReference type="Gene3D" id="3.30.230.10">
    <property type="match status" value="1"/>
</dbReference>
<dbReference type="Proteomes" id="UP000503011">
    <property type="component" value="Chromosome"/>
</dbReference>
<dbReference type="EC" id="2.7.1.36" evidence="3"/>
<reference evidence="16 17" key="1">
    <citation type="submission" date="2020-03" db="EMBL/GenBank/DDBJ databases">
        <title>Whole genome shotgun sequence of Phytohabitans suffuscus NBRC 105367.</title>
        <authorList>
            <person name="Komaki H."/>
            <person name="Tamura T."/>
        </authorList>
    </citation>
    <scope>NUCLEOTIDE SEQUENCE [LARGE SCALE GENOMIC DNA]</scope>
    <source>
        <strain evidence="16 17">NBRC 105367</strain>
    </source>
</reference>
<dbReference type="InterPro" id="IPR013750">
    <property type="entry name" value="GHMP_kinase_C_dom"/>
</dbReference>
<evidence type="ECO:0000256" key="7">
    <source>
        <dbReference type="ARBA" id="ARBA00022741"/>
    </source>
</evidence>
<sequence length="328" mass="33681">MSPTDSLTFTDRGGSAGDPGAGHAHLGVGRAHGKAILLGEHAVVYGAPALAIPVPQLVATATARRLPGPQDGADRISFAITGPRTSSVTPLASDDLRHLVAEFKERTAVTGRMSVDVLIDCAIPRGSGLGSSAACARAAVLALADVFDRSLDAGAVFDLVQVSETVAHGRASGIDALATGATSPLYFRGGTARELPIAMVEEGAANPPQWSNAKADATRPWGFDALFVIADSGAGGSTKEAVELLRRKFERDPRGRDAFVRQVSSLTNAALHDLGHGQLGDFGARLTENHRLLREIGISTERIDAMVEAALGAGGLGAKISGGGWAAA</sequence>
<dbReference type="InterPro" id="IPR006205">
    <property type="entry name" value="Mev_gal_kin"/>
</dbReference>
<dbReference type="SUPFAM" id="SSF54211">
    <property type="entry name" value="Ribosomal protein S5 domain 2-like"/>
    <property type="match status" value="1"/>
</dbReference>
<dbReference type="GO" id="GO:0005829">
    <property type="term" value="C:cytosol"/>
    <property type="evidence" value="ECO:0007669"/>
    <property type="project" value="TreeGrafter"/>
</dbReference>
<evidence type="ECO:0000259" key="15">
    <source>
        <dbReference type="Pfam" id="PF08544"/>
    </source>
</evidence>
<dbReference type="AlphaFoldDB" id="A0A6F8Z0V7"/>
<evidence type="ECO:0000256" key="4">
    <source>
        <dbReference type="ARBA" id="ARBA00022490"/>
    </source>
</evidence>
<dbReference type="UniPathway" id="UPA00057">
    <property type="reaction ID" value="UER00098"/>
</dbReference>
<evidence type="ECO:0000256" key="9">
    <source>
        <dbReference type="ARBA" id="ARBA00022840"/>
    </source>
</evidence>
<comment type="subcellular location">
    <subcellularLocation>
        <location evidence="1">Cytoplasm</location>
    </subcellularLocation>
</comment>
<dbReference type="PRINTS" id="PR00959">
    <property type="entry name" value="MEVGALKINASE"/>
</dbReference>
<reference evidence="16 17" key="2">
    <citation type="submission" date="2020-03" db="EMBL/GenBank/DDBJ databases">
        <authorList>
            <person name="Ichikawa N."/>
            <person name="Kimura A."/>
            <person name="Kitahashi Y."/>
            <person name="Uohara A."/>
        </authorList>
    </citation>
    <scope>NUCLEOTIDE SEQUENCE [LARGE SCALE GENOMIC DNA]</scope>
    <source>
        <strain evidence="16 17">NBRC 105367</strain>
    </source>
</reference>
<evidence type="ECO:0000256" key="3">
    <source>
        <dbReference type="ARBA" id="ARBA00012103"/>
    </source>
</evidence>
<dbReference type="InterPro" id="IPR014721">
    <property type="entry name" value="Ribsml_uS5_D2-typ_fold_subgr"/>
</dbReference>
<evidence type="ECO:0000256" key="6">
    <source>
        <dbReference type="ARBA" id="ARBA00022679"/>
    </source>
</evidence>
<keyword evidence="8 16" id="KW-0418">Kinase</keyword>
<evidence type="ECO:0000313" key="16">
    <source>
        <dbReference type="EMBL" id="BCB91818.1"/>
    </source>
</evidence>
<dbReference type="InterPro" id="IPR006204">
    <property type="entry name" value="GHMP_kinase_N_dom"/>
</dbReference>
<dbReference type="KEGG" id="psuu:Psuf_091310"/>
<dbReference type="GO" id="GO:0019287">
    <property type="term" value="P:isopentenyl diphosphate biosynthetic process, mevalonate pathway"/>
    <property type="evidence" value="ECO:0007669"/>
    <property type="project" value="UniProtKB-UniPathway"/>
</dbReference>
<dbReference type="Pfam" id="PF00288">
    <property type="entry name" value="GHMP_kinases_N"/>
    <property type="match status" value="1"/>
</dbReference>
<organism evidence="16 17">
    <name type="scientific">Phytohabitans suffuscus</name>
    <dbReference type="NCBI Taxonomy" id="624315"/>
    <lineage>
        <taxon>Bacteria</taxon>
        <taxon>Bacillati</taxon>
        <taxon>Actinomycetota</taxon>
        <taxon>Actinomycetes</taxon>
        <taxon>Micromonosporales</taxon>
        <taxon>Micromonosporaceae</taxon>
    </lineage>
</organism>
<keyword evidence="5" id="KW-0444">Lipid biosynthesis</keyword>
<dbReference type="GO" id="GO:0004496">
    <property type="term" value="F:mevalonate kinase activity"/>
    <property type="evidence" value="ECO:0007669"/>
    <property type="project" value="UniProtKB-EC"/>
</dbReference>
<evidence type="ECO:0000256" key="8">
    <source>
        <dbReference type="ARBA" id="ARBA00022777"/>
    </source>
</evidence>
<dbReference type="InterPro" id="IPR006203">
    <property type="entry name" value="GHMP_knse_ATP-bd_CS"/>
</dbReference>
<dbReference type="PROSITE" id="PS00627">
    <property type="entry name" value="GHMP_KINASES_ATP"/>
    <property type="match status" value="1"/>
</dbReference>
<proteinExistence type="inferred from homology"/>
<dbReference type="InterPro" id="IPR036554">
    <property type="entry name" value="GHMP_kinase_C_sf"/>
</dbReference>
<keyword evidence="9" id="KW-0067">ATP-binding</keyword>
<name>A0A6F8Z0V7_9ACTN</name>
<evidence type="ECO:0000256" key="12">
    <source>
        <dbReference type="ARBA" id="ARBA00029438"/>
    </source>
</evidence>
<evidence type="ECO:0000259" key="14">
    <source>
        <dbReference type="Pfam" id="PF00288"/>
    </source>
</evidence>
<evidence type="ECO:0000313" key="17">
    <source>
        <dbReference type="Proteomes" id="UP000503011"/>
    </source>
</evidence>
<dbReference type="EMBL" id="AP022871">
    <property type="protein sequence ID" value="BCB91818.1"/>
    <property type="molecule type" value="Genomic_DNA"/>
</dbReference>
<dbReference type="RefSeq" id="WP_232075730.1">
    <property type="nucleotide sequence ID" value="NZ_AP022871.1"/>
</dbReference>
<gene>
    <name evidence="16" type="primary">mvk</name>
    <name evidence="16" type="ORF">Psuf_091310</name>
</gene>
<feature type="region of interest" description="Disordered" evidence="13">
    <location>
        <begin position="1"/>
        <end position="25"/>
    </location>
</feature>
<evidence type="ECO:0000256" key="13">
    <source>
        <dbReference type="SAM" id="MobiDB-lite"/>
    </source>
</evidence>
<feature type="domain" description="GHMP kinase C-terminal" evidence="15">
    <location>
        <begin position="271"/>
        <end position="325"/>
    </location>
</feature>
<keyword evidence="10" id="KW-0460">Magnesium</keyword>
<feature type="domain" description="GHMP kinase N-terminal" evidence="14">
    <location>
        <begin position="105"/>
        <end position="177"/>
    </location>
</feature>
<dbReference type="InterPro" id="IPR020568">
    <property type="entry name" value="Ribosomal_Su5_D2-typ_SF"/>
</dbReference>
<evidence type="ECO:0000256" key="5">
    <source>
        <dbReference type="ARBA" id="ARBA00022516"/>
    </source>
</evidence>
<evidence type="ECO:0000256" key="2">
    <source>
        <dbReference type="ARBA" id="ARBA00006495"/>
    </source>
</evidence>
<accession>A0A6F8Z0V7</accession>
<keyword evidence="17" id="KW-1185">Reference proteome</keyword>
<keyword evidence="6" id="KW-0808">Transferase</keyword>
<dbReference type="Gene3D" id="3.30.70.890">
    <property type="entry name" value="GHMP kinase, C-terminal domain"/>
    <property type="match status" value="1"/>
</dbReference>
<protein>
    <recommendedName>
        <fullName evidence="3">mevalonate kinase</fullName>
        <ecNumber evidence="3">2.7.1.36</ecNumber>
    </recommendedName>
</protein>
<dbReference type="Pfam" id="PF08544">
    <property type="entry name" value="GHMP_kinases_C"/>
    <property type="match status" value="1"/>
</dbReference>
<evidence type="ECO:0000256" key="10">
    <source>
        <dbReference type="ARBA" id="ARBA00022842"/>
    </source>
</evidence>
<keyword evidence="7" id="KW-0547">Nucleotide-binding</keyword>
<keyword evidence="11" id="KW-0443">Lipid metabolism</keyword>
<keyword evidence="4" id="KW-0963">Cytoplasm</keyword>
<dbReference type="PANTHER" id="PTHR43290">
    <property type="entry name" value="MEVALONATE KINASE"/>
    <property type="match status" value="1"/>
</dbReference>
<dbReference type="NCBIfam" id="TIGR00549">
    <property type="entry name" value="mevalon_kin"/>
    <property type="match status" value="1"/>
</dbReference>
<dbReference type="SUPFAM" id="SSF55060">
    <property type="entry name" value="GHMP Kinase, C-terminal domain"/>
    <property type="match status" value="1"/>
</dbReference>
<evidence type="ECO:0000256" key="11">
    <source>
        <dbReference type="ARBA" id="ARBA00023098"/>
    </source>
</evidence>
<comment type="similarity">
    <text evidence="2">Belongs to the GHMP kinase family. Mevalonate kinase subfamily.</text>
</comment>
<evidence type="ECO:0000256" key="1">
    <source>
        <dbReference type="ARBA" id="ARBA00004496"/>
    </source>
</evidence>